<dbReference type="EMBL" id="JADNRY010000097">
    <property type="protein sequence ID" value="KAF9065847.1"/>
    <property type="molecule type" value="Genomic_DNA"/>
</dbReference>
<keyword evidence="3" id="KW-1185">Reference proteome</keyword>
<accession>A0A9P5PNS3</accession>
<feature type="chain" id="PRO_5040225294" description="Secreted protein" evidence="1">
    <location>
        <begin position="22"/>
        <end position="142"/>
    </location>
</feature>
<evidence type="ECO:0000256" key="1">
    <source>
        <dbReference type="SAM" id="SignalP"/>
    </source>
</evidence>
<feature type="signal peptide" evidence="1">
    <location>
        <begin position="1"/>
        <end position="21"/>
    </location>
</feature>
<evidence type="ECO:0000313" key="2">
    <source>
        <dbReference type="EMBL" id="KAF9065847.1"/>
    </source>
</evidence>
<evidence type="ECO:0000313" key="3">
    <source>
        <dbReference type="Proteomes" id="UP000772434"/>
    </source>
</evidence>
<evidence type="ECO:0008006" key="4">
    <source>
        <dbReference type="Google" id="ProtNLM"/>
    </source>
</evidence>
<comment type="caution">
    <text evidence="2">The sequence shown here is derived from an EMBL/GenBank/DDBJ whole genome shotgun (WGS) entry which is preliminary data.</text>
</comment>
<dbReference type="Proteomes" id="UP000772434">
    <property type="component" value="Unassembled WGS sequence"/>
</dbReference>
<dbReference type="OrthoDB" id="3043660at2759"/>
<sequence length="142" mass="15037">MFFSLLAISATAAAFFGSASAQQSCDDAARFGTVTFPNPIVLGESFGVPAIFSDYVLQATADPTDPNLLGFIPTVYFARRDVPANQVDSFNVTFDPAFFASAPGAEWQVVLFTTRVETTDSFGSTMLVGSVELPVTLVTASD</sequence>
<name>A0A9P5PNS3_9AGAR</name>
<keyword evidence="1" id="KW-0732">Signal</keyword>
<dbReference type="AlphaFoldDB" id="A0A9P5PNS3"/>
<protein>
    <recommendedName>
        <fullName evidence="4">Secreted protein</fullName>
    </recommendedName>
</protein>
<reference evidence="2" key="1">
    <citation type="submission" date="2020-11" db="EMBL/GenBank/DDBJ databases">
        <authorList>
            <consortium name="DOE Joint Genome Institute"/>
            <person name="Ahrendt S."/>
            <person name="Riley R."/>
            <person name="Andreopoulos W."/>
            <person name="Labutti K."/>
            <person name="Pangilinan J."/>
            <person name="Ruiz-Duenas F.J."/>
            <person name="Barrasa J.M."/>
            <person name="Sanchez-Garcia M."/>
            <person name="Camarero S."/>
            <person name="Miyauchi S."/>
            <person name="Serrano A."/>
            <person name="Linde D."/>
            <person name="Babiker R."/>
            <person name="Drula E."/>
            <person name="Ayuso-Fernandez I."/>
            <person name="Pacheco R."/>
            <person name="Padilla G."/>
            <person name="Ferreira P."/>
            <person name="Barriuso J."/>
            <person name="Kellner H."/>
            <person name="Castanera R."/>
            <person name="Alfaro M."/>
            <person name="Ramirez L."/>
            <person name="Pisabarro A.G."/>
            <person name="Kuo A."/>
            <person name="Tritt A."/>
            <person name="Lipzen A."/>
            <person name="He G."/>
            <person name="Yan M."/>
            <person name="Ng V."/>
            <person name="Cullen D."/>
            <person name="Martin F."/>
            <person name="Rosso M.-N."/>
            <person name="Henrissat B."/>
            <person name="Hibbett D."/>
            <person name="Martinez A.T."/>
            <person name="Grigoriev I.V."/>
        </authorList>
    </citation>
    <scope>NUCLEOTIDE SEQUENCE</scope>
    <source>
        <strain evidence="2">AH 40177</strain>
    </source>
</reference>
<gene>
    <name evidence="2" type="ORF">BDP27DRAFT_1331467</name>
</gene>
<organism evidence="2 3">
    <name type="scientific">Rhodocollybia butyracea</name>
    <dbReference type="NCBI Taxonomy" id="206335"/>
    <lineage>
        <taxon>Eukaryota</taxon>
        <taxon>Fungi</taxon>
        <taxon>Dikarya</taxon>
        <taxon>Basidiomycota</taxon>
        <taxon>Agaricomycotina</taxon>
        <taxon>Agaricomycetes</taxon>
        <taxon>Agaricomycetidae</taxon>
        <taxon>Agaricales</taxon>
        <taxon>Marasmiineae</taxon>
        <taxon>Omphalotaceae</taxon>
        <taxon>Rhodocollybia</taxon>
    </lineage>
</organism>
<proteinExistence type="predicted"/>